<feature type="chain" id="PRO_5039946440" evidence="4">
    <location>
        <begin position="22"/>
        <end position="370"/>
    </location>
</feature>
<dbReference type="Pfam" id="PF13458">
    <property type="entry name" value="Peripla_BP_6"/>
    <property type="match status" value="1"/>
</dbReference>
<dbReference type="RefSeq" id="WP_257769999.1">
    <property type="nucleotide sequence ID" value="NZ_CP102480.1"/>
</dbReference>
<organism evidence="6 7">
    <name type="scientific">Nisaea acidiphila</name>
    <dbReference type="NCBI Taxonomy" id="1862145"/>
    <lineage>
        <taxon>Bacteria</taxon>
        <taxon>Pseudomonadati</taxon>
        <taxon>Pseudomonadota</taxon>
        <taxon>Alphaproteobacteria</taxon>
        <taxon>Rhodospirillales</taxon>
        <taxon>Thalassobaculaceae</taxon>
        <taxon>Nisaea</taxon>
    </lineage>
</organism>
<dbReference type="Proteomes" id="UP001060336">
    <property type="component" value="Chromosome"/>
</dbReference>
<comment type="similarity">
    <text evidence="1">Belongs to the leucine-binding protein family.</text>
</comment>
<dbReference type="InterPro" id="IPR051010">
    <property type="entry name" value="BCAA_transport"/>
</dbReference>
<evidence type="ECO:0000313" key="6">
    <source>
        <dbReference type="EMBL" id="UUX50771.1"/>
    </source>
</evidence>
<evidence type="ECO:0000256" key="4">
    <source>
        <dbReference type="SAM" id="SignalP"/>
    </source>
</evidence>
<dbReference type="Gene3D" id="3.40.50.2300">
    <property type="match status" value="2"/>
</dbReference>
<dbReference type="SUPFAM" id="SSF53822">
    <property type="entry name" value="Periplasmic binding protein-like I"/>
    <property type="match status" value="1"/>
</dbReference>
<dbReference type="PANTHER" id="PTHR30483">
    <property type="entry name" value="LEUCINE-SPECIFIC-BINDING PROTEIN"/>
    <property type="match status" value="1"/>
</dbReference>
<accession>A0A9J7ASW7</accession>
<sequence>MFLKKTALVVLIFSAIGTARAETLPVLVPITGFLSLEGTAQRNGAVMAVDMLGKELGLETEVTDTGTSPEGAVTALRRALGGAPSAAVASMLGTQMLAMIPVADRAGMPLLTVSGTAKITELGSGNVFRFFPGDSVVKVAHAKYAVEELGAKRPALLYQTTAYGQSGAAHLKKTLAELGAPLVFEEGIDISVKDMLPALTRMQAAEPDILLLHLHSGSTALVIRQARETGNPLPVVAGSAMHQPTTAALLNPEQLKGVCAESASSPVSEQSGPVADFTAAYRKHFGTEPDAFALAQYDGTAMLIAAKKAGAQSADDVRAWLAGNSYDGLAMTYKSDGKGNMAHDAVVVCYDGASRVPAIAKRYENVDGIR</sequence>
<keyword evidence="7" id="KW-1185">Reference proteome</keyword>
<dbReference type="KEGG" id="naci:NUH88_03505"/>
<dbReference type="InterPro" id="IPR028081">
    <property type="entry name" value="Leu-bd"/>
</dbReference>
<reference evidence="6" key="1">
    <citation type="submission" date="2022-08" db="EMBL/GenBank/DDBJ databases">
        <title>Nisaea acidiphila sp. nov., isolated from a marine algal debris and emended description of the genus Nisaea Urios et al. 2008.</title>
        <authorList>
            <person name="Kwon K."/>
        </authorList>
    </citation>
    <scope>NUCLEOTIDE SEQUENCE</scope>
    <source>
        <strain evidence="6">MEBiC11861</strain>
    </source>
</reference>
<proteinExistence type="inferred from homology"/>
<protein>
    <submittedName>
        <fullName evidence="6">ABC transporter substrate-binding protein</fullName>
    </submittedName>
</protein>
<dbReference type="AlphaFoldDB" id="A0A9J7ASW7"/>
<keyword evidence="3" id="KW-0813">Transport</keyword>
<evidence type="ECO:0000259" key="5">
    <source>
        <dbReference type="Pfam" id="PF13458"/>
    </source>
</evidence>
<gene>
    <name evidence="6" type="ORF">NUH88_03505</name>
</gene>
<keyword evidence="2 4" id="KW-0732">Signal</keyword>
<dbReference type="EMBL" id="CP102480">
    <property type="protein sequence ID" value="UUX50771.1"/>
    <property type="molecule type" value="Genomic_DNA"/>
</dbReference>
<feature type="signal peptide" evidence="4">
    <location>
        <begin position="1"/>
        <end position="21"/>
    </location>
</feature>
<dbReference type="GO" id="GO:0006865">
    <property type="term" value="P:amino acid transport"/>
    <property type="evidence" value="ECO:0007669"/>
    <property type="project" value="UniProtKB-KW"/>
</dbReference>
<evidence type="ECO:0000256" key="2">
    <source>
        <dbReference type="ARBA" id="ARBA00022729"/>
    </source>
</evidence>
<evidence type="ECO:0000256" key="1">
    <source>
        <dbReference type="ARBA" id="ARBA00010062"/>
    </source>
</evidence>
<feature type="domain" description="Leucine-binding protein" evidence="5">
    <location>
        <begin position="24"/>
        <end position="348"/>
    </location>
</feature>
<dbReference type="InterPro" id="IPR028082">
    <property type="entry name" value="Peripla_BP_I"/>
</dbReference>
<dbReference type="PANTHER" id="PTHR30483:SF6">
    <property type="entry name" value="PERIPLASMIC BINDING PROTEIN OF ABC TRANSPORTER FOR NATURAL AMINO ACIDS"/>
    <property type="match status" value="1"/>
</dbReference>
<name>A0A9J7ASW7_9PROT</name>
<evidence type="ECO:0000313" key="7">
    <source>
        <dbReference type="Proteomes" id="UP001060336"/>
    </source>
</evidence>
<keyword evidence="3" id="KW-0029">Amino-acid transport</keyword>
<evidence type="ECO:0000256" key="3">
    <source>
        <dbReference type="ARBA" id="ARBA00022970"/>
    </source>
</evidence>